<evidence type="ECO:0000313" key="2">
    <source>
        <dbReference type="Proteomes" id="UP001162131"/>
    </source>
</evidence>
<name>A0AAU9K7M3_9CILI</name>
<dbReference type="Proteomes" id="UP001162131">
    <property type="component" value="Unassembled WGS sequence"/>
</dbReference>
<sequence length="95" mass="11504">MRKQSRNLKLKQKYVVKAEIIGKIKKLSIELPTEECSDERYEQRHKNFCKKCNWILNRYWNSIIQKCQKNLIQISIKFWQSVNTSFLSRMSLSSF</sequence>
<accession>A0AAU9K7M3</accession>
<keyword evidence="2" id="KW-1185">Reference proteome</keyword>
<evidence type="ECO:0000313" key="1">
    <source>
        <dbReference type="EMBL" id="CAG9332939.1"/>
    </source>
</evidence>
<gene>
    <name evidence="1" type="ORF">BSTOLATCC_MIC57224</name>
</gene>
<organism evidence="1 2">
    <name type="scientific">Blepharisma stoltei</name>
    <dbReference type="NCBI Taxonomy" id="1481888"/>
    <lineage>
        <taxon>Eukaryota</taxon>
        <taxon>Sar</taxon>
        <taxon>Alveolata</taxon>
        <taxon>Ciliophora</taxon>
        <taxon>Postciliodesmatophora</taxon>
        <taxon>Heterotrichea</taxon>
        <taxon>Heterotrichida</taxon>
        <taxon>Blepharismidae</taxon>
        <taxon>Blepharisma</taxon>
    </lineage>
</organism>
<dbReference type="EMBL" id="CAJZBQ010000055">
    <property type="protein sequence ID" value="CAG9332939.1"/>
    <property type="molecule type" value="Genomic_DNA"/>
</dbReference>
<protein>
    <submittedName>
        <fullName evidence="1">Uncharacterized protein</fullName>
    </submittedName>
</protein>
<reference evidence="1" key="1">
    <citation type="submission" date="2021-09" db="EMBL/GenBank/DDBJ databases">
        <authorList>
            <consortium name="AG Swart"/>
            <person name="Singh M."/>
            <person name="Singh A."/>
            <person name="Seah K."/>
            <person name="Emmerich C."/>
        </authorList>
    </citation>
    <scope>NUCLEOTIDE SEQUENCE</scope>
    <source>
        <strain evidence="1">ATCC30299</strain>
    </source>
</reference>
<dbReference type="AlphaFoldDB" id="A0AAU9K7M3"/>
<comment type="caution">
    <text evidence="1">The sequence shown here is derived from an EMBL/GenBank/DDBJ whole genome shotgun (WGS) entry which is preliminary data.</text>
</comment>
<proteinExistence type="predicted"/>